<dbReference type="RefSeq" id="WP_157478476.1">
    <property type="nucleotide sequence ID" value="NZ_CP046566.1"/>
</dbReference>
<dbReference type="SUPFAM" id="SSF51735">
    <property type="entry name" value="NAD(P)-binding Rossmann-fold domains"/>
    <property type="match status" value="1"/>
</dbReference>
<dbReference type="InterPro" id="IPR036291">
    <property type="entry name" value="NAD(P)-bd_dom_sf"/>
</dbReference>
<dbReference type="Pfam" id="PF02894">
    <property type="entry name" value="GFO_IDH_MocA_C"/>
    <property type="match status" value="1"/>
</dbReference>
<evidence type="ECO:0000259" key="2">
    <source>
        <dbReference type="Pfam" id="PF02894"/>
    </source>
</evidence>
<sequence length="465" mass="52676">MERRNFIKYTAAAGASLMLHPFESFALQPGGKIKLAMVGTGHRGSSLWGKTLVTSFADVVEFVGLCDINPGRLETAKRIMGVSCKTYSNFVDMVKDAKPDYVIVTTVDSTHDDFIVQALNMGVNVITEKPMTTDEVKCKRILDAEKKSGKKVTVAFNYRHSVHNMQVKELLANNRIGKVTSVDFNWYLNVFHGADYFRRWHGFVGKGGSLWVHKATHHFDLINWWLNSEPVEVSAYGALEHYGKNNDFRGVNCRTCEHKNKCKFYWDMSQDKRLMELYADNEKHDGYLRDGCVWRNEIDIWDKMSAQIKYANGVIVNYSLTTYSPYEGWQIAFNGMKGRLETWEDIPYLQKTPDDQAKRHAVEMSDADDAIKGEVQEIMVMDNFAKDYEVYTTAKIKGGHGGGDIRMLRRIFVDPTDNPHHVLAGTREGAMSVLIGIAARKSIAEGRPVKITELTDLVPKAQTFA</sequence>
<dbReference type="Pfam" id="PF01408">
    <property type="entry name" value="GFO_IDH_MocA"/>
    <property type="match status" value="1"/>
</dbReference>
<dbReference type="KEGG" id="fls:GLV81_08425"/>
<accession>A0A6I6G6Z5</accession>
<evidence type="ECO:0000313" key="4">
    <source>
        <dbReference type="Proteomes" id="UP000426027"/>
    </source>
</evidence>
<dbReference type="SUPFAM" id="SSF55347">
    <property type="entry name" value="Glyceraldehyde-3-phosphate dehydrogenase-like, C-terminal domain"/>
    <property type="match status" value="1"/>
</dbReference>
<name>A0A6I6G6Z5_9BACT</name>
<evidence type="ECO:0000259" key="1">
    <source>
        <dbReference type="Pfam" id="PF01408"/>
    </source>
</evidence>
<feature type="domain" description="Gfo/Idh/MocA-like oxidoreductase N-terminal" evidence="1">
    <location>
        <begin position="33"/>
        <end position="156"/>
    </location>
</feature>
<keyword evidence="4" id="KW-1185">Reference proteome</keyword>
<dbReference type="InterPro" id="IPR004104">
    <property type="entry name" value="Gfo/Idh/MocA-like_OxRdtase_C"/>
</dbReference>
<dbReference type="GO" id="GO:0000166">
    <property type="term" value="F:nucleotide binding"/>
    <property type="evidence" value="ECO:0007669"/>
    <property type="project" value="InterPro"/>
</dbReference>
<dbReference type="EMBL" id="CP046566">
    <property type="protein sequence ID" value="QGW28117.1"/>
    <property type="molecule type" value="Genomic_DNA"/>
</dbReference>
<proteinExistence type="predicted"/>
<dbReference type="Gene3D" id="3.40.50.720">
    <property type="entry name" value="NAD(P)-binding Rossmann-like Domain"/>
    <property type="match status" value="1"/>
</dbReference>
<dbReference type="Proteomes" id="UP000426027">
    <property type="component" value="Chromosome"/>
</dbReference>
<dbReference type="PANTHER" id="PTHR43377">
    <property type="entry name" value="BILIVERDIN REDUCTASE A"/>
    <property type="match status" value="1"/>
</dbReference>
<dbReference type="PANTHER" id="PTHR43377:SF2">
    <property type="entry name" value="BINDING ROSSMANN FOLD OXIDOREDUCTASE, PUTATIVE (AFU_ORTHOLOGUE AFUA_4G00560)-RELATED"/>
    <property type="match status" value="1"/>
</dbReference>
<feature type="domain" description="Gfo/Idh/MocA-like oxidoreductase C-terminal" evidence="2">
    <location>
        <begin position="168"/>
        <end position="451"/>
    </location>
</feature>
<reference evidence="3 4" key="1">
    <citation type="submission" date="2019-11" db="EMBL/GenBank/DDBJ databases">
        <authorList>
            <person name="Im W.T."/>
        </authorList>
    </citation>
    <scope>NUCLEOTIDE SEQUENCE [LARGE SCALE GENOMIC DNA]</scope>
    <source>
        <strain evidence="3 4">SB-02</strain>
    </source>
</reference>
<dbReference type="InterPro" id="IPR000683">
    <property type="entry name" value="Gfo/Idh/MocA-like_OxRdtase_N"/>
</dbReference>
<dbReference type="InterPro" id="IPR019546">
    <property type="entry name" value="TAT_signal_bac_arc"/>
</dbReference>
<evidence type="ECO:0000313" key="3">
    <source>
        <dbReference type="EMBL" id="QGW28117.1"/>
    </source>
</evidence>
<dbReference type="Gene3D" id="3.30.360.10">
    <property type="entry name" value="Dihydrodipicolinate Reductase, domain 2"/>
    <property type="match status" value="1"/>
</dbReference>
<dbReference type="NCBIfam" id="TIGR01409">
    <property type="entry name" value="TAT_signal_seq"/>
    <property type="match status" value="1"/>
</dbReference>
<dbReference type="InterPro" id="IPR051450">
    <property type="entry name" value="Gfo/Idh/MocA_Oxidoreductases"/>
</dbReference>
<protein>
    <submittedName>
        <fullName evidence="3">Twin-arginine translocation signal domain-containing protein</fullName>
    </submittedName>
</protein>
<dbReference type="AlphaFoldDB" id="A0A6I6G6Z5"/>
<organism evidence="3 4">
    <name type="scientific">Phnomibacter ginsenosidimutans</name>
    <dbReference type="NCBI Taxonomy" id="2676868"/>
    <lineage>
        <taxon>Bacteria</taxon>
        <taxon>Pseudomonadati</taxon>
        <taxon>Bacteroidota</taxon>
        <taxon>Chitinophagia</taxon>
        <taxon>Chitinophagales</taxon>
        <taxon>Chitinophagaceae</taxon>
        <taxon>Phnomibacter</taxon>
    </lineage>
</organism>
<gene>
    <name evidence="3" type="ORF">GLV81_08425</name>
</gene>